<dbReference type="PANTHER" id="PTHR21286">
    <property type="entry name" value="NUCLEAR PORE COMPLEX PROTEIN NUP160"/>
    <property type="match status" value="1"/>
</dbReference>
<proteinExistence type="predicted"/>
<dbReference type="STRING" id="1314773.A0A3N2PR37"/>
<feature type="region of interest" description="Disordered" evidence="4">
    <location>
        <begin position="781"/>
        <end position="801"/>
    </location>
</feature>
<dbReference type="GO" id="GO:0017056">
    <property type="term" value="F:structural constituent of nuclear pore"/>
    <property type="evidence" value="ECO:0007669"/>
    <property type="project" value="TreeGrafter"/>
</dbReference>
<dbReference type="Pfam" id="PF23300">
    <property type="entry name" value="HEAT_Nup120"/>
    <property type="match status" value="1"/>
</dbReference>
<dbReference type="InterPro" id="IPR059141">
    <property type="entry name" value="Beta-prop_Nup120_160"/>
</dbReference>
<keyword evidence="3" id="KW-0539">Nucleus</keyword>
<dbReference type="Pfam" id="PF11715">
    <property type="entry name" value="Beta-prop_Nup120_160"/>
    <property type="match status" value="1"/>
</dbReference>
<name>A0A3N2PR37_SODAK</name>
<evidence type="ECO:0000259" key="7">
    <source>
        <dbReference type="Pfam" id="PF23300"/>
    </source>
</evidence>
<dbReference type="InterPro" id="IPR056548">
    <property type="entry name" value="HEAT_Nup120"/>
</dbReference>
<reference evidence="8 9" key="1">
    <citation type="journal article" date="2018" name="Mol. Ecol.">
        <title>The obligate alkalophilic soda-lake fungus Sodiomyces alkalinus has shifted to a protein diet.</title>
        <authorList>
            <person name="Grum-Grzhimaylo A.A."/>
            <person name="Falkoski D.L."/>
            <person name="van den Heuvel J."/>
            <person name="Valero-Jimenez C.A."/>
            <person name="Min B."/>
            <person name="Choi I.G."/>
            <person name="Lipzen A."/>
            <person name="Daum C.G."/>
            <person name="Aanen D.K."/>
            <person name="Tsang A."/>
            <person name="Henrissat B."/>
            <person name="Bilanenko E.N."/>
            <person name="de Vries R.P."/>
            <person name="van Kan J.A.L."/>
            <person name="Grigoriev I.V."/>
            <person name="Debets A.J.M."/>
        </authorList>
    </citation>
    <scope>NUCLEOTIDE SEQUENCE [LARGE SCALE GENOMIC DNA]</scope>
    <source>
        <strain evidence="8 9">F11</strain>
    </source>
</reference>
<dbReference type="RefSeq" id="XP_028464779.1">
    <property type="nucleotide sequence ID" value="XM_028609265.1"/>
</dbReference>
<accession>A0A3N2PR37</accession>
<evidence type="ECO:0000259" key="6">
    <source>
        <dbReference type="Pfam" id="PF21486"/>
    </source>
</evidence>
<dbReference type="PANTHER" id="PTHR21286:SF0">
    <property type="entry name" value="NUCLEAR PORE COMPLEX PROTEIN NUP160"/>
    <property type="match status" value="1"/>
</dbReference>
<dbReference type="Pfam" id="PF21486">
    <property type="entry name" value="NUP120_helical"/>
    <property type="match status" value="1"/>
</dbReference>
<feature type="region of interest" description="Disordered" evidence="4">
    <location>
        <begin position="38"/>
        <end position="58"/>
    </location>
</feature>
<evidence type="ECO:0000313" key="8">
    <source>
        <dbReference type="EMBL" id="ROT36973.1"/>
    </source>
</evidence>
<organism evidence="8 9">
    <name type="scientific">Sodiomyces alkalinus (strain CBS 110278 / VKM F-3762 / F11)</name>
    <name type="common">Alkaliphilic filamentous fungus</name>
    <dbReference type="NCBI Taxonomy" id="1314773"/>
    <lineage>
        <taxon>Eukaryota</taxon>
        <taxon>Fungi</taxon>
        <taxon>Dikarya</taxon>
        <taxon>Ascomycota</taxon>
        <taxon>Pezizomycotina</taxon>
        <taxon>Sordariomycetes</taxon>
        <taxon>Hypocreomycetidae</taxon>
        <taxon>Glomerellales</taxon>
        <taxon>Plectosphaerellaceae</taxon>
        <taxon>Sodiomyces</taxon>
    </lineage>
</organism>
<comment type="subcellular location">
    <subcellularLocation>
        <location evidence="1">Nucleus</location>
    </subcellularLocation>
</comment>
<feature type="compositionally biased region" description="Polar residues" evidence="4">
    <location>
        <begin position="42"/>
        <end position="55"/>
    </location>
</feature>
<evidence type="ECO:0000256" key="1">
    <source>
        <dbReference type="ARBA" id="ARBA00004123"/>
    </source>
</evidence>
<dbReference type="EMBL" id="ML119058">
    <property type="protein sequence ID" value="ROT36973.1"/>
    <property type="molecule type" value="Genomic_DNA"/>
</dbReference>
<keyword evidence="9" id="KW-1185">Reference proteome</keyword>
<evidence type="ECO:0000313" key="9">
    <source>
        <dbReference type="Proteomes" id="UP000272025"/>
    </source>
</evidence>
<evidence type="ECO:0000256" key="4">
    <source>
        <dbReference type="SAM" id="MobiDB-lite"/>
    </source>
</evidence>
<feature type="domain" description="Nucleoporin nup120-like HEAT repeat" evidence="7">
    <location>
        <begin position="852"/>
        <end position="1020"/>
    </location>
</feature>
<dbReference type="GeneID" id="39577743"/>
<dbReference type="OrthoDB" id="67716at2759"/>
<evidence type="ECO:0000259" key="5">
    <source>
        <dbReference type="Pfam" id="PF11715"/>
    </source>
</evidence>
<evidence type="ECO:0000256" key="3">
    <source>
        <dbReference type="ARBA" id="ARBA00023242"/>
    </source>
</evidence>
<dbReference type="GO" id="GO:0005643">
    <property type="term" value="C:nuclear pore"/>
    <property type="evidence" value="ECO:0007669"/>
    <property type="project" value="UniProtKB-ARBA"/>
</dbReference>
<feature type="domain" description="Nucleoporin Nup120/160 beta-propeller" evidence="5">
    <location>
        <begin position="85"/>
        <end position="582"/>
    </location>
</feature>
<sequence>MATNGARMDSRNTQYLFKETRINLETASSALVVNIRVPSPTDGRTTSRKVQTSEKTANEEEGTFRLKNLARASSVFHRKWHDAPRSFLWRVLEDDSVLSIRAIDVCRQEKDHDAPLVLNFRFASPIQPSCVAFADPREHDALSIFVLDQSNYLYSFTLRPDYFRKRTAIEANPGEACKVYLPSVFTFKHPHRMVAATSDRVVIALHDGGLVRLDRNRSADSMASPWKETIYNAQSWTQGLRSLIPFQGKSPVWHGKVNMELNAATSMQATDLGLDGASFLFTVCLDHRMRIWNLHTGQILFTGDILNAERNVQEVGKWTIDPSHTNLLRVVGNTIGARTCAVYSPIGTGEFKFWNIKAHDADTIYVEDNYPDVHFVPSSPSLSDVWTLADFALSTPTAGDIQLWALWKNNMTYRVQEVDLDRENMAESWDNGWASVVTGTSTEPPQTSGPSDPVNVTDKWLRLILAPGRFTKTTLETALLIYEKGLGAAKDETPRSHKGLAESICSVVAFGATLDRNSSSDMGYEQFRASGEIQWRRFHRLLLELDKQRGEAISLDFDPHNGLPWVVCADSLSVIRDCSGLERLYHNLARPGEGDKQAVTLLSTGLGFLDAFPDAMVQLCTAALRSEIFEETARTDYERLQHIWDTTSFWRSVSDEDCAQVTDSFGPKFGLVTMDLYGEIFYLLSPDMDSRNRNVRHPLTGFGKRVLVKAVEEMVDMLWRICLSQLLLLIHMEFDWEDEEDMLHKRLDVGAVFRQYLDCLRRLDLLRWLAGTELTVPLHSRGERSGSISNGSPKVTKKKDDEGQAITALEDNIGHLLGFPDANGESLSTGLTEAVVSLCAADSDIEVPPTLIQCSLIRSNRADLALELAPYCDQTPFAVYVQGRVFLALKDYASAAVSFRKAAVGMSINDRSLDRHSSGLLDDTEWNLLHKGPSRYFCHIVSLFERARAYSYVIEFAGLALQFSHASEEAALVRSEMLSRQFNAATATSRFDVAHSSLLSMKDKALRNSSLRKLLDRMCESHYTNDLVSLPFPGLQDEIDSILAQKCKGTMDVVNGVPYHQILYSWRIAHNDYRGAASVLMDRLQKLEHAGEGDKFVGEDTLDTPVTKQYLLLINALSCVEPKQAWIFLEELPPPNSRGTDFQAERKVVTLADLRKQYQDELDRITAIQNNQFGFEAGDEVVDIL</sequence>
<dbReference type="AlphaFoldDB" id="A0A3N2PR37"/>
<gene>
    <name evidence="8" type="ORF">SODALDRAFT_314701</name>
</gene>
<protein>
    <submittedName>
        <fullName evidence="8">Uncharacterized protein</fullName>
    </submittedName>
</protein>
<dbReference type="InterPro" id="IPR021717">
    <property type="entry name" value="Nucleoporin_Nup160"/>
</dbReference>
<dbReference type="Proteomes" id="UP000272025">
    <property type="component" value="Unassembled WGS sequence"/>
</dbReference>
<keyword evidence="2" id="KW-0813">Transport</keyword>
<dbReference type="InterPro" id="IPR048884">
    <property type="entry name" value="Nup120_helical"/>
</dbReference>
<feature type="domain" description="Nucleoporin Nup120 helical" evidence="6">
    <location>
        <begin position="624"/>
        <end position="755"/>
    </location>
</feature>
<evidence type="ECO:0000256" key="2">
    <source>
        <dbReference type="ARBA" id="ARBA00022448"/>
    </source>
</evidence>